<organism evidence="3">
    <name type="scientific">Caenorhabditis brenneri</name>
    <name type="common">Nematode worm</name>
    <dbReference type="NCBI Taxonomy" id="135651"/>
    <lineage>
        <taxon>Eukaryota</taxon>
        <taxon>Metazoa</taxon>
        <taxon>Ecdysozoa</taxon>
        <taxon>Nematoda</taxon>
        <taxon>Chromadorea</taxon>
        <taxon>Rhabditida</taxon>
        <taxon>Rhabditina</taxon>
        <taxon>Rhabditomorpha</taxon>
        <taxon>Rhabditoidea</taxon>
        <taxon>Rhabditidae</taxon>
        <taxon>Peloderinae</taxon>
        <taxon>Caenorhabditis</taxon>
    </lineage>
</organism>
<gene>
    <name evidence="2" type="ORF">CAEBREN_15894</name>
</gene>
<accession>G0MV19</accession>
<keyword evidence="3" id="KW-1185">Reference proteome</keyword>
<dbReference type="Proteomes" id="UP000008068">
    <property type="component" value="Unassembled WGS sequence"/>
</dbReference>
<dbReference type="HOGENOM" id="CLU_045032_0_0_1"/>
<feature type="region of interest" description="Disordered" evidence="1">
    <location>
        <begin position="329"/>
        <end position="356"/>
    </location>
</feature>
<feature type="compositionally biased region" description="Polar residues" evidence="1">
    <location>
        <begin position="347"/>
        <end position="356"/>
    </location>
</feature>
<evidence type="ECO:0000313" key="3">
    <source>
        <dbReference type="Proteomes" id="UP000008068"/>
    </source>
</evidence>
<sequence length="356" mass="41783">MLALADFLESETLETNCMRHLANRTVFSLAKQFEMAETHHSERLMIQVCASIKDAYELDEVVPKNLDSFCNTTKNIVLQRRFELLGIRKPPSPPLPDEPDQVFEHMMNQIIDQVDIQNHHGQILGDQIDLLLEHVFVEKLPISDVTEQVIRNNPLIKELTDELRYARDHEETNFIQAQILVLKHKDIYTTVQDLEHEMDPAARATITTIVPQSLLGLAKLINDHKRSYRSFRVTLGDREIDRIYRDITEIPIGYWQRRHNPDVTEHAGWIQRINVLNDYLSERINERGRIRRPLPDITRHVMNRANFRAINEFVNNVRCYHYSFLRDIQPENDEDGDEDGPDHEVDNQNLQEQEQD</sequence>
<feature type="compositionally biased region" description="Acidic residues" evidence="1">
    <location>
        <begin position="330"/>
        <end position="341"/>
    </location>
</feature>
<dbReference type="EMBL" id="GL379813">
    <property type="protein sequence ID" value="EGT44418.1"/>
    <property type="molecule type" value="Genomic_DNA"/>
</dbReference>
<dbReference type="InParanoid" id="G0MV19"/>
<protein>
    <submittedName>
        <fullName evidence="2">Uncharacterized protein</fullName>
    </submittedName>
</protein>
<name>G0MV19_CAEBE</name>
<evidence type="ECO:0000256" key="1">
    <source>
        <dbReference type="SAM" id="MobiDB-lite"/>
    </source>
</evidence>
<dbReference type="AlphaFoldDB" id="G0MV19"/>
<evidence type="ECO:0000313" key="2">
    <source>
        <dbReference type="EMBL" id="EGT44418.1"/>
    </source>
</evidence>
<proteinExistence type="predicted"/>
<reference evidence="3" key="1">
    <citation type="submission" date="2011-07" db="EMBL/GenBank/DDBJ databases">
        <authorList>
            <consortium name="Caenorhabditis brenneri Sequencing and Analysis Consortium"/>
            <person name="Wilson R.K."/>
        </authorList>
    </citation>
    <scope>NUCLEOTIDE SEQUENCE [LARGE SCALE GENOMIC DNA]</scope>
    <source>
        <strain evidence="3">PB2801</strain>
    </source>
</reference>